<dbReference type="GO" id="GO:0003810">
    <property type="term" value="F:protein-glutamine gamma-glutamyltransferase activity"/>
    <property type="evidence" value="ECO:0007669"/>
    <property type="project" value="UniProtKB-EC"/>
</dbReference>
<dbReference type="InterPro" id="IPR036985">
    <property type="entry name" value="Transglutaminase-like_sf"/>
</dbReference>
<dbReference type="EC" id="2.3.2.13" evidence="6"/>
<dbReference type="InterPro" id="IPR008958">
    <property type="entry name" value="Transglutaminase_C"/>
</dbReference>
<keyword evidence="3 9" id="KW-0479">Metal-binding</keyword>
<dbReference type="Gene3D" id="2.60.40.10">
    <property type="entry name" value="Immunoglobulins"/>
    <property type="match status" value="2"/>
</dbReference>
<feature type="active site" evidence="8">
    <location>
        <position position="333"/>
    </location>
</feature>
<dbReference type="InterPro" id="IPR038765">
    <property type="entry name" value="Papain-like_cys_pep_sf"/>
</dbReference>
<dbReference type="Ensembl" id="ENSSSCT00040035773.1">
    <property type="protein sequence ID" value="ENSSSCP00040014826.1"/>
    <property type="gene ID" value="ENSSSCG00040026484.1"/>
</dbReference>
<accession>A0A8D1DZA6</accession>
<dbReference type="InterPro" id="IPR013783">
    <property type="entry name" value="Ig-like_fold"/>
</dbReference>
<protein>
    <recommendedName>
        <fullName evidence="6">protein-glutamine gamma-glutamyltransferase</fullName>
        <ecNumber evidence="6">2.3.2.13</ecNumber>
    </recommendedName>
</protein>
<dbReference type="InterPro" id="IPR050779">
    <property type="entry name" value="Transglutaminase"/>
</dbReference>
<dbReference type="Proteomes" id="UP000694722">
    <property type="component" value="Unplaced"/>
</dbReference>
<dbReference type="PIRSF" id="PIRSF000459">
    <property type="entry name" value="TGM_EBP42"/>
    <property type="match status" value="1"/>
</dbReference>
<comment type="similarity">
    <text evidence="1">Belongs to the transglutaminase superfamily. Transglutaminase family.</text>
</comment>
<feature type="binding site" evidence="9">
    <location>
        <position position="396"/>
    </location>
    <ligand>
        <name>Ca(2+)</name>
        <dbReference type="ChEBI" id="CHEBI:29108"/>
    </ligand>
</feature>
<dbReference type="GO" id="GO:0046872">
    <property type="term" value="F:metal ion binding"/>
    <property type="evidence" value="ECO:0007669"/>
    <property type="project" value="UniProtKB-KW"/>
</dbReference>
<dbReference type="SUPFAM" id="SSF81296">
    <property type="entry name" value="E set domains"/>
    <property type="match status" value="1"/>
</dbReference>
<sequence>MAGIRVTKVDWQRLRNGAAHHTQEYPCPELVVRRGQTFTFTLELNKSLEYTETLIFTVETGPQASEALRTKAVFQTSELAVDDSWTAVKEAQTENGTTVSLTSPPNAVIGRYQLSARVSSRRKHNDWKLGEFVLLFNPWCPEDDVFLASEEERQEYVLNDSGIIFRGVEKHIRAQGWNFGQFEEDILHICLSILDRSPSHQDDPATDVSRRHDPIYVTRAVSAMVNSNNDRGMVQGQWKGKYGGGTSPLQWRGSVAILHKWFKGRFKPVKYGQCWVFAGVMCTVLRCLGIATRIVSNFNSAHDTDRNLSVDKYVDSFGRTLEDLTEDSMWNFHVWNESWFARQDLGSSYNGWQVLDATPQEESEGVFRCGPASVTAIREGDVHLAHDGPFVFAEVNADYITWLWNEDESRERVYSDTKKIGRCISTKAVGSDSRVDITSLYKYPEGSRKERQVYSKAVKKLFGVDASGRRARVRRAGGRGLRCDELLKPATKPSIAGKFKVLEPPLLGHDLRLALCLANLTSRSQRVHVNLSGATILYTRRPVAEILHESHAVKLGPEEEKKIPVEISYSQYKEDLTEDKKILLAALCLVTKGEKLLVEKDITLEDVISIKCAQPGAPGESLCSVQ</sequence>
<dbReference type="PANTHER" id="PTHR11590:SF50">
    <property type="entry name" value="PROTEIN-GLUTAMINE GAMMA-GLUTAMYLTRANSFERASE 6"/>
    <property type="match status" value="1"/>
</dbReference>
<evidence type="ECO:0000313" key="11">
    <source>
        <dbReference type="Ensembl" id="ENSSSCP00040014826.1"/>
    </source>
</evidence>
<comment type="cofactor">
    <cofactor evidence="9">
        <name>Ca(2+)</name>
        <dbReference type="ChEBI" id="CHEBI:29108"/>
    </cofactor>
    <text evidence="9">Binds 1 Ca(2+) ion per subunit.</text>
</comment>
<dbReference type="InterPro" id="IPR013808">
    <property type="entry name" value="Transglutaminase_AS"/>
</dbReference>
<feature type="active site" evidence="8">
    <location>
        <position position="274"/>
    </location>
</feature>
<reference evidence="11" key="1">
    <citation type="submission" date="2025-08" db="UniProtKB">
        <authorList>
            <consortium name="Ensembl"/>
        </authorList>
    </citation>
    <scope>IDENTIFICATION</scope>
</reference>
<evidence type="ECO:0000256" key="1">
    <source>
        <dbReference type="ARBA" id="ARBA00005968"/>
    </source>
</evidence>
<dbReference type="FunFam" id="2.60.40.10:FF:000278">
    <property type="entry name" value="Protein-glutamine gamma-glutamyltransferase 2"/>
    <property type="match status" value="1"/>
</dbReference>
<dbReference type="FunFam" id="2.60.40.10:FF:000171">
    <property type="entry name" value="protein-glutamine gamma-glutamyltransferase 6"/>
    <property type="match status" value="1"/>
</dbReference>
<evidence type="ECO:0000256" key="6">
    <source>
        <dbReference type="ARBA" id="ARBA00024222"/>
    </source>
</evidence>
<evidence type="ECO:0000256" key="3">
    <source>
        <dbReference type="ARBA" id="ARBA00022723"/>
    </source>
</evidence>
<proteinExistence type="inferred from homology"/>
<evidence type="ECO:0000256" key="7">
    <source>
        <dbReference type="ARBA" id="ARBA00051843"/>
    </source>
</evidence>
<dbReference type="InterPro" id="IPR023608">
    <property type="entry name" value="Transglutaminase_animal"/>
</dbReference>
<evidence type="ECO:0000256" key="2">
    <source>
        <dbReference type="ARBA" id="ARBA00022679"/>
    </source>
</evidence>
<dbReference type="SUPFAM" id="SSF49309">
    <property type="entry name" value="Transglutaminase, two C-terminal domains"/>
    <property type="match status" value="1"/>
</dbReference>
<dbReference type="InterPro" id="IPR014756">
    <property type="entry name" value="Ig_E-set"/>
</dbReference>
<dbReference type="Pfam" id="PF01841">
    <property type="entry name" value="Transglut_core"/>
    <property type="match status" value="1"/>
</dbReference>
<dbReference type="PROSITE" id="PS00547">
    <property type="entry name" value="TRANSGLUTAMINASES"/>
    <property type="match status" value="1"/>
</dbReference>
<keyword evidence="2" id="KW-0808">Transferase</keyword>
<comment type="catalytic activity">
    <reaction evidence="7">
        <text>L-glutaminyl-[protein] + L-lysyl-[protein] = [protein]-L-lysyl-N(6)-5-L-glutamyl-[protein] + NH4(+)</text>
        <dbReference type="Rhea" id="RHEA:54816"/>
        <dbReference type="Rhea" id="RHEA-COMP:9752"/>
        <dbReference type="Rhea" id="RHEA-COMP:10207"/>
        <dbReference type="Rhea" id="RHEA-COMP:14005"/>
        <dbReference type="ChEBI" id="CHEBI:28938"/>
        <dbReference type="ChEBI" id="CHEBI:29969"/>
        <dbReference type="ChEBI" id="CHEBI:30011"/>
        <dbReference type="ChEBI" id="CHEBI:138370"/>
        <dbReference type="EC" id="2.3.2.13"/>
    </reaction>
</comment>
<keyword evidence="4 9" id="KW-0106">Calcium</keyword>
<feature type="binding site" evidence="9">
    <location>
        <position position="398"/>
    </location>
    <ligand>
        <name>Ca(2+)</name>
        <dbReference type="ChEBI" id="CHEBI:29108"/>
    </ligand>
</feature>
<feature type="domain" description="Transglutaminase-like" evidence="10">
    <location>
        <begin position="266"/>
        <end position="359"/>
    </location>
</feature>
<dbReference type="InterPro" id="IPR036238">
    <property type="entry name" value="Transglutaminase_C_sf"/>
</dbReference>
<evidence type="ECO:0000259" key="10">
    <source>
        <dbReference type="SMART" id="SM00460"/>
    </source>
</evidence>
<dbReference type="Pfam" id="PF00868">
    <property type="entry name" value="Transglut_N"/>
    <property type="match status" value="1"/>
</dbReference>
<dbReference type="InterPro" id="IPR002931">
    <property type="entry name" value="Transglutaminase-like"/>
</dbReference>
<feature type="binding site" evidence="9">
    <location>
        <position position="450"/>
    </location>
    <ligand>
        <name>Ca(2+)</name>
        <dbReference type="ChEBI" id="CHEBI:29108"/>
    </ligand>
</feature>
<dbReference type="AlphaFoldDB" id="A0A8D1DZA6"/>
<feature type="binding site" evidence="9">
    <location>
        <position position="445"/>
    </location>
    <ligand>
        <name>Ca(2+)</name>
        <dbReference type="ChEBI" id="CHEBI:29108"/>
    </ligand>
</feature>
<evidence type="ECO:0000256" key="5">
    <source>
        <dbReference type="ARBA" id="ARBA00023315"/>
    </source>
</evidence>
<organism evidence="11 12">
    <name type="scientific">Sus scrofa</name>
    <name type="common">Pig</name>
    <dbReference type="NCBI Taxonomy" id="9823"/>
    <lineage>
        <taxon>Eukaryota</taxon>
        <taxon>Metazoa</taxon>
        <taxon>Chordata</taxon>
        <taxon>Craniata</taxon>
        <taxon>Vertebrata</taxon>
        <taxon>Euteleostomi</taxon>
        <taxon>Mammalia</taxon>
        <taxon>Eutheria</taxon>
        <taxon>Laurasiatheria</taxon>
        <taxon>Artiodactyla</taxon>
        <taxon>Suina</taxon>
        <taxon>Suidae</taxon>
        <taxon>Sus</taxon>
    </lineage>
</organism>
<dbReference type="InterPro" id="IPR001102">
    <property type="entry name" value="Transglutaminase_N"/>
</dbReference>
<dbReference type="SUPFAM" id="SSF54001">
    <property type="entry name" value="Cysteine proteinases"/>
    <property type="match status" value="1"/>
</dbReference>
<dbReference type="Pfam" id="PF00927">
    <property type="entry name" value="Transglut_C"/>
    <property type="match status" value="1"/>
</dbReference>
<keyword evidence="5" id="KW-0012">Acyltransferase</keyword>
<dbReference type="FunFam" id="3.90.260.10:FF:000001">
    <property type="entry name" value="Protein-glutamine gamma-glutamyltransferase 2"/>
    <property type="match status" value="1"/>
</dbReference>
<evidence type="ECO:0000256" key="8">
    <source>
        <dbReference type="PIRSR" id="PIRSR000459-1"/>
    </source>
</evidence>
<dbReference type="Gene3D" id="3.90.260.10">
    <property type="entry name" value="Transglutaminase-like"/>
    <property type="match status" value="1"/>
</dbReference>
<dbReference type="PANTHER" id="PTHR11590">
    <property type="entry name" value="PROTEIN-GLUTAMINE GAMMA-GLUTAMYLTRANSFERASE"/>
    <property type="match status" value="1"/>
</dbReference>
<evidence type="ECO:0000256" key="9">
    <source>
        <dbReference type="PIRSR" id="PIRSR000459-2"/>
    </source>
</evidence>
<evidence type="ECO:0000256" key="4">
    <source>
        <dbReference type="ARBA" id="ARBA00022837"/>
    </source>
</evidence>
<dbReference type="SMART" id="SM00460">
    <property type="entry name" value="TGc"/>
    <property type="match status" value="1"/>
</dbReference>
<name>A0A8D1DZA6_PIG</name>
<evidence type="ECO:0000313" key="12">
    <source>
        <dbReference type="Proteomes" id="UP000694722"/>
    </source>
</evidence>
<feature type="active site" evidence="8">
    <location>
        <position position="356"/>
    </location>
</feature>